<gene>
    <name evidence="3" type="ORF">VNO77_33469</name>
</gene>
<dbReference type="PANTHER" id="PTHR23024">
    <property type="entry name" value="ARYLACETAMIDE DEACETYLASE"/>
    <property type="match status" value="1"/>
</dbReference>
<dbReference type="InterPro" id="IPR013094">
    <property type="entry name" value="AB_hydrolase_3"/>
</dbReference>
<sequence>MANQTTTQSQLIDPYDHMGIVLNPDGTLTRLREIPNTPPSSDPTLPILTKDFTVNSSNNTWLRLFLPRFALSSNPNKKLPLILFFHGSGFIVASAANTIFHDFCILMSETAEAVVASVEYRLAPEHRLPAAYDDAAEALAWIRTSEDEWLTRHVDYSNCYLMGNSAGATIAYYAGLRAASEARDLEPLKIRGLILRQPFFGGTERTESELRLENDAVIPLRATDLLWELALPVGADREHEYSNFRAGGGAGKVGKVRELGWRVLVSGNEGDPLVDREKEFVAFLEENGLHVVSDFDEDGSHGVEFADPQKAKRVVDLVQGFISSFAA</sequence>
<dbReference type="EMBL" id="JAYMYQ010000008">
    <property type="protein sequence ID" value="KAK7314937.1"/>
    <property type="molecule type" value="Genomic_DNA"/>
</dbReference>
<dbReference type="AlphaFoldDB" id="A0AAN9KCH1"/>
<proteinExistence type="inferred from homology"/>
<dbReference type="Pfam" id="PF07859">
    <property type="entry name" value="Abhydrolase_3"/>
    <property type="match status" value="1"/>
</dbReference>
<organism evidence="3 4">
    <name type="scientific">Canavalia gladiata</name>
    <name type="common">Sword bean</name>
    <name type="synonym">Dolichos gladiatus</name>
    <dbReference type="NCBI Taxonomy" id="3824"/>
    <lineage>
        <taxon>Eukaryota</taxon>
        <taxon>Viridiplantae</taxon>
        <taxon>Streptophyta</taxon>
        <taxon>Embryophyta</taxon>
        <taxon>Tracheophyta</taxon>
        <taxon>Spermatophyta</taxon>
        <taxon>Magnoliopsida</taxon>
        <taxon>eudicotyledons</taxon>
        <taxon>Gunneridae</taxon>
        <taxon>Pentapetalae</taxon>
        <taxon>rosids</taxon>
        <taxon>fabids</taxon>
        <taxon>Fabales</taxon>
        <taxon>Fabaceae</taxon>
        <taxon>Papilionoideae</taxon>
        <taxon>50 kb inversion clade</taxon>
        <taxon>NPAAA clade</taxon>
        <taxon>indigoferoid/millettioid clade</taxon>
        <taxon>Phaseoleae</taxon>
        <taxon>Canavalia</taxon>
    </lineage>
</organism>
<dbReference type="PANTHER" id="PTHR23024:SF654">
    <property type="entry name" value="RECEPTOR GID1, PUTATIVE-RELATED"/>
    <property type="match status" value="1"/>
</dbReference>
<evidence type="ECO:0000313" key="3">
    <source>
        <dbReference type="EMBL" id="KAK7314937.1"/>
    </source>
</evidence>
<dbReference type="SUPFAM" id="SSF53474">
    <property type="entry name" value="alpha/beta-Hydrolases"/>
    <property type="match status" value="1"/>
</dbReference>
<accession>A0AAN9KCH1</accession>
<comment type="similarity">
    <text evidence="1">Belongs to the 'GDXG' lipolytic enzyme family.</text>
</comment>
<name>A0AAN9KCH1_CANGL</name>
<protein>
    <recommendedName>
        <fullName evidence="2">Alpha/beta hydrolase fold-3 domain-containing protein</fullName>
    </recommendedName>
</protein>
<feature type="domain" description="Alpha/beta hydrolase fold-3" evidence="2">
    <location>
        <begin position="82"/>
        <end position="303"/>
    </location>
</feature>
<evidence type="ECO:0000313" key="4">
    <source>
        <dbReference type="Proteomes" id="UP001367508"/>
    </source>
</evidence>
<comment type="caution">
    <text evidence="3">The sequence shown here is derived from an EMBL/GenBank/DDBJ whole genome shotgun (WGS) entry which is preliminary data.</text>
</comment>
<reference evidence="3 4" key="1">
    <citation type="submission" date="2024-01" db="EMBL/GenBank/DDBJ databases">
        <title>The genomes of 5 underutilized Papilionoideae crops provide insights into root nodulation and disease resistanc.</title>
        <authorList>
            <person name="Jiang F."/>
        </authorList>
    </citation>
    <scope>NUCLEOTIDE SEQUENCE [LARGE SCALE GENOMIC DNA]</scope>
    <source>
        <strain evidence="3">LVBAO_FW01</strain>
        <tissue evidence="3">Leaves</tissue>
    </source>
</reference>
<evidence type="ECO:0000256" key="1">
    <source>
        <dbReference type="ARBA" id="ARBA00010515"/>
    </source>
</evidence>
<dbReference type="Gene3D" id="3.40.50.1820">
    <property type="entry name" value="alpha/beta hydrolase"/>
    <property type="match status" value="1"/>
</dbReference>
<dbReference type="InterPro" id="IPR029058">
    <property type="entry name" value="AB_hydrolase_fold"/>
</dbReference>
<dbReference type="GO" id="GO:0016787">
    <property type="term" value="F:hydrolase activity"/>
    <property type="evidence" value="ECO:0007669"/>
    <property type="project" value="InterPro"/>
</dbReference>
<dbReference type="Proteomes" id="UP001367508">
    <property type="component" value="Unassembled WGS sequence"/>
</dbReference>
<evidence type="ECO:0000259" key="2">
    <source>
        <dbReference type="Pfam" id="PF07859"/>
    </source>
</evidence>
<dbReference type="InterPro" id="IPR050466">
    <property type="entry name" value="Carboxylest/Gibb_receptor"/>
</dbReference>
<keyword evidence="4" id="KW-1185">Reference proteome</keyword>